<proteinExistence type="predicted"/>
<feature type="compositionally biased region" description="Polar residues" evidence="3">
    <location>
        <begin position="16"/>
        <end position="29"/>
    </location>
</feature>
<dbReference type="PROSITE" id="PS00720">
    <property type="entry name" value="RASGEF"/>
    <property type="match status" value="1"/>
</dbReference>
<dbReference type="AlphaFoldDB" id="A0AAD9KPR4"/>
<dbReference type="SUPFAM" id="SSF48366">
    <property type="entry name" value="Ras GEF"/>
    <property type="match status" value="1"/>
</dbReference>
<evidence type="ECO:0000256" key="3">
    <source>
        <dbReference type="SAM" id="MobiDB-lite"/>
    </source>
</evidence>
<dbReference type="PROSITE" id="PS50009">
    <property type="entry name" value="RASGEF_CAT"/>
    <property type="match status" value="1"/>
</dbReference>
<dbReference type="GO" id="GO:0007265">
    <property type="term" value="P:Ras protein signal transduction"/>
    <property type="evidence" value="ECO:0007669"/>
    <property type="project" value="TreeGrafter"/>
</dbReference>
<accession>A0AAD9KPR4</accession>
<dbReference type="InterPro" id="IPR036964">
    <property type="entry name" value="RASGEF_cat_dom_sf"/>
</dbReference>
<keyword evidence="1 2" id="KW-0344">Guanine-nucleotide releasing factor</keyword>
<feature type="domain" description="Ras-GEF" evidence="4">
    <location>
        <begin position="156"/>
        <end position="381"/>
    </location>
</feature>
<dbReference type="Pfam" id="PF00617">
    <property type="entry name" value="RasGEF"/>
    <property type="match status" value="1"/>
</dbReference>
<dbReference type="InterPro" id="IPR001895">
    <property type="entry name" value="RASGEF_cat_dom"/>
</dbReference>
<sequence>MFGWNHSSDVALPRLSHSNLTAHQQSSRKTSLRDSKPDTDHQLSRRPIKPTDQNLIRVHGADHVYTTVKLPMDCTVHQVISHVKRKLSLGNDHILCEVKSTGERVVFKENDLCITPGLSINGRLFIVMVDHQESLTPLPEQEGPSICTSGVIEMLSSRDIAYELTLYDWELLNCVHEYELIYLVFGRSNFGKITANLDLLLRRFNEVQFWVITEMCLTSNISKRLLLLRKFIKIAAACKEHHNLNSFFAIVMGLSNIAVSRLSQTWEKMFADFEMAMDPSRNHRLYRLSVAKLEPPIIPFMPLLMKDMTFTHEGNKTYFSSLVNFEKMTLRTVRYCRSRPIDLDSPQSTKMSQDARDYVRNLRVIDNQRRLTQLSHKLEARRS</sequence>
<reference evidence="5" key="1">
    <citation type="journal article" date="2023" name="Mol. Biol. Evol.">
        <title>Third-Generation Sequencing Reveals the Adaptive Role of the Epigenome in Three Deep-Sea Polychaetes.</title>
        <authorList>
            <person name="Perez M."/>
            <person name="Aroh O."/>
            <person name="Sun Y."/>
            <person name="Lan Y."/>
            <person name="Juniper S.K."/>
            <person name="Young C.R."/>
            <person name="Angers B."/>
            <person name="Qian P.Y."/>
        </authorList>
    </citation>
    <scope>NUCLEOTIDE SEQUENCE</scope>
    <source>
        <strain evidence="5">R07B-5</strain>
    </source>
</reference>
<feature type="region of interest" description="Disordered" evidence="3">
    <location>
        <begin position="15"/>
        <end position="52"/>
    </location>
</feature>
<protein>
    <recommendedName>
        <fullName evidence="4">Ras-GEF domain-containing protein</fullName>
    </recommendedName>
</protein>
<evidence type="ECO:0000259" key="4">
    <source>
        <dbReference type="PROSITE" id="PS50009"/>
    </source>
</evidence>
<name>A0AAD9KPR4_RIDPI</name>
<gene>
    <name evidence="5" type="ORF">NP493_802g00000</name>
</gene>
<evidence type="ECO:0000256" key="2">
    <source>
        <dbReference type="PROSITE-ProRule" id="PRU00168"/>
    </source>
</evidence>
<keyword evidence="6" id="KW-1185">Reference proteome</keyword>
<organism evidence="5 6">
    <name type="scientific">Ridgeia piscesae</name>
    <name type="common">Tubeworm</name>
    <dbReference type="NCBI Taxonomy" id="27915"/>
    <lineage>
        <taxon>Eukaryota</taxon>
        <taxon>Metazoa</taxon>
        <taxon>Spiralia</taxon>
        <taxon>Lophotrochozoa</taxon>
        <taxon>Annelida</taxon>
        <taxon>Polychaeta</taxon>
        <taxon>Sedentaria</taxon>
        <taxon>Canalipalpata</taxon>
        <taxon>Sabellida</taxon>
        <taxon>Siboglinidae</taxon>
        <taxon>Ridgeia</taxon>
    </lineage>
</organism>
<dbReference type="SMART" id="SM00147">
    <property type="entry name" value="RasGEF"/>
    <property type="match status" value="1"/>
</dbReference>
<dbReference type="GO" id="GO:0005886">
    <property type="term" value="C:plasma membrane"/>
    <property type="evidence" value="ECO:0007669"/>
    <property type="project" value="TreeGrafter"/>
</dbReference>
<dbReference type="Proteomes" id="UP001209878">
    <property type="component" value="Unassembled WGS sequence"/>
</dbReference>
<evidence type="ECO:0000313" key="6">
    <source>
        <dbReference type="Proteomes" id="UP001209878"/>
    </source>
</evidence>
<dbReference type="InterPro" id="IPR029071">
    <property type="entry name" value="Ubiquitin-like_domsf"/>
</dbReference>
<dbReference type="EMBL" id="JAODUO010000805">
    <property type="protein sequence ID" value="KAK2174388.1"/>
    <property type="molecule type" value="Genomic_DNA"/>
</dbReference>
<evidence type="ECO:0000256" key="1">
    <source>
        <dbReference type="ARBA" id="ARBA00022658"/>
    </source>
</evidence>
<dbReference type="PANTHER" id="PTHR23113:SF327">
    <property type="entry name" value="EXCHANGE PROTEIN DIRECTLY ACTIVATED BY CAMP, ISOFORM E"/>
    <property type="match status" value="1"/>
</dbReference>
<dbReference type="InterPro" id="IPR008937">
    <property type="entry name" value="Ras-like_GEF"/>
</dbReference>
<dbReference type="Gene3D" id="3.10.20.90">
    <property type="entry name" value="Phosphatidylinositol 3-kinase Catalytic Subunit, Chain A, domain 1"/>
    <property type="match status" value="1"/>
</dbReference>
<dbReference type="CDD" id="cd00155">
    <property type="entry name" value="RasGEF"/>
    <property type="match status" value="1"/>
</dbReference>
<dbReference type="InterPro" id="IPR023578">
    <property type="entry name" value="Ras_GEF_dom_sf"/>
</dbReference>
<feature type="compositionally biased region" description="Basic and acidic residues" evidence="3">
    <location>
        <begin position="31"/>
        <end position="43"/>
    </location>
</feature>
<dbReference type="Gene3D" id="1.10.840.10">
    <property type="entry name" value="Ras guanine-nucleotide exchange factors catalytic domain"/>
    <property type="match status" value="1"/>
</dbReference>
<evidence type="ECO:0000313" key="5">
    <source>
        <dbReference type="EMBL" id="KAK2174388.1"/>
    </source>
</evidence>
<comment type="caution">
    <text evidence="5">The sequence shown here is derived from an EMBL/GenBank/DDBJ whole genome shotgun (WGS) entry which is preliminary data.</text>
</comment>
<dbReference type="InterPro" id="IPR019804">
    <property type="entry name" value="Ras_G-nucl-exch_fac_CS"/>
</dbReference>
<dbReference type="SUPFAM" id="SSF54236">
    <property type="entry name" value="Ubiquitin-like"/>
    <property type="match status" value="1"/>
</dbReference>
<dbReference type="PANTHER" id="PTHR23113">
    <property type="entry name" value="GUANINE NUCLEOTIDE EXCHANGE FACTOR"/>
    <property type="match status" value="1"/>
</dbReference>
<dbReference type="GO" id="GO:0005085">
    <property type="term" value="F:guanyl-nucleotide exchange factor activity"/>
    <property type="evidence" value="ECO:0007669"/>
    <property type="project" value="UniProtKB-KW"/>
</dbReference>